<gene>
    <name evidence="7" type="ORF">BaRGS_00012012</name>
</gene>
<dbReference type="Gene3D" id="3.40.50.300">
    <property type="entry name" value="P-loop containing nucleotide triphosphate hydrolases"/>
    <property type="match status" value="1"/>
</dbReference>
<dbReference type="NCBIfam" id="TIGR00231">
    <property type="entry name" value="small_GTP"/>
    <property type="match status" value="1"/>
</dbReference>
<keyword evidence="4" id="KW-0175">Coiled coil</keyword>
<dbReference type="PRINTS" id="PR00449">
    <property type="entry name" value="RASTRNSFRMNG"/>
</dbReference>
<organism evidence="7 8">
    <name type="scientific">Batillaria attramentaria</name>
    <dbReference type="NCBI Taxonomy" id="370345"/>
    <lineage>
        <taxon>Eukaryota</taxon>
        <taxon>Metazoa</taxon>
        <taxon>Spiralia</taxon>
        <taxon>Lophotrochozoa</taxon>
        <taxon>Mollusca</taxon>
        <taxon>Gastropoda</taxon>
        <taxon>Caenogastropoda</taxon>
        <taxon>Sorbeoconcha</taxon>
        <taxon>Cerithioidea</taxon>
        <taxon>Batillariidae</taxon>
        <taxon>Batillaria</taxon>
    </lineage>
</organism>
<feature type="non-terminal residue" evidence="7">
    <location>
        <position position="459"/>
    </location>
</feature>
<dbReference type="SMART" id="SM00175">
    <property type="entry name" value="RAB"/>
    <property type="match status" value="1"/>
</dbReference>
<evidence type="ECO:0000256" key="1">
    <source>
        <dbReference type="ARBA" id="ARBA00004496"/>
    </source>
</evidence>
<dbReference type="SMART" id="SM00173">
    <property type="entry name" value="RAS"/>
    <property type="match status" value="1"/>
</dbReference>
<dbReference type="CDD" id="cd00154">
    <property type="entry name" value="Rab"/>
    <property type="match status" value="1"/>
</dbReference>
<keyword evidence="5" id="KW-0342">GTP-binding</keyword>
<evidence type="ECO:0000256" key="6">
    <source>
        <dbReference type="SAM" id="MobiDB-lite"/>
    </source>
</evidence>
<accession>A0ABD0LC39</accession>
<feature type="region of interest" description="Disordered" evidence="6">
    <location>
        <begin position="139"/>
        <end position="158"/>
    </location>
</feature>
<dbReference type="AlphaFoldDB" id="A0ABD0LC39"/>
<evidence type="ECO:0000256" key="4">
    <source>
        <dbReference type="ARBA" id="ARBA00023054"/>
    </source>
</evidence>
<comment type="subcellular location">
    <subcellularLocation>
        <location evidence="1">Cytoplasm</location>
    </subcellularLocation>
</comment>
<keyword evidence="2" id="KW-0963">Cytoplasm</keyword>
<dbReference type="SMART" id="SM00174">
    <property type="entry name" value="RHO"/>
    <property type="match status" value="1"/>
</dbReference>
<dbReference type="Pfam" id="PF00071">
    <property type="entry name" value="Ras"/>
    <property type="match status" value="1"/>
</dbReference>
<keyword evidence="3" id="KW-0547">Nucleotide-binding</keyword>
<evidence type="ECO:0000256" key="5">
    <source>
        <dbReference type="ARBA" id="ARBA00023134"/>
    </source>
</evidence>
<evidence type="ECO:0000256" key="3">
    <source>
        <dbReference type="ARBA" id="ARBA00022741"/>
    </source>
</evidence>
<dbReference type="EMBL" id="JACVVK020000064">
    <property type="protein sequence ID" value="KAK7496803.1"/>
    <property type="molecule type" value="Genomic_DNA"/>
</dbReference>
<comment type="caution">
    <text evidence="7">The sequence shown here is derived from an EMBL/GenBank/DDBJ whole genome shotgun (WGS) entry which is preliminary data.</text>
</comment>
<dbReference type="SUPFAM" id="SSF52540">
    <property type="entry name" value="P-loop containing nucleoside triphosphate hydrolases"/>
    <property type="match status" value="1"/>
</dbReference>
<sequence>MEEKLAKLNKEEAATKEDNQRLKHEKEMLEDMLVQSQETLEESRSYIDILQSQQRDEKKQRARAALQLSEGIALERESLVKQLDMLKDVNKRLLDDKDEAEAVEARREDDEEDMEALGQNPEQPPKRELVKQGSLLSKYFPGGPVRQTSEAVPEGVEEADMSDIDDDGIEMDDLTDVKIYTFHGAQRSGLPTDTKDSRNKFLTRDDALSIDSDTRRQCASMKRLGSNSPTAGRKFVEDNYTSDAESEAVVKKSSALQFGSQTESLGIPCDADSQVEGETMVKPQRIFKVVFVGDSGVGKSSFIHRFCNNQFRASYAATIGVDFQIRALTVGDSTIVLQLWDTAGQERYRSVTKQYFRKADGVIVMYDVTSERSFLNVRDWMFSVQEGVEEGTVITIVGNKTDIVDADPEHVTKVKDGSKMAVEYDALFYETSANLLKDKEDKALEASLQLTDPPKKKGC</sequence>
<evidence type="ECO:0000256" key="2">
    <source>
        <dbReference type="ARBA" id="ARBA00022490"/>
    </source>
</evidence>
<protein>
    <submittedName>
        <fullName evidence="7">Uncharacterized protein</fullName>
    </submittedName>
</protein>
<dbReference type="InterPro" id="IPR005225">
    <property type="entry name" value="Small_GTP-bd"/>
</dbReference>
<keyword evidence="8" id="KW-1185">Reference proteome</keyword>
<proteinExistence type="predicted"/>
<dbReference type="PROSITE" id="PS51419">
    <property type="entry name" value="RAB"/>
    <property type="match status" value="1"/>
</dbReference>
<feature type="region of interest" description="Disordered" evidence="6">
    <location>
        <begin position="1"/>
        <end position="22"/>
    </location>
</feature>
<dbReference type="PANTHER" id="PTHR47977">
    <property type="entry name" value="RAS-RELATED PROTEIN RAB"/>
    <property type="match status" value="1"/>
</dbReference>
<evidence type="ECO:0000313" key="7">
    <source>
        <dbReference type="EMBL" id="KAK7496803.1"/>
    </source>
</evidence>
<dbReference type="Proteomes" id="UP001519460">
    <property type="component" value="Unassembled WGS sequence"/>
</dbReference>
<dbReference type="GO" id="GO:0005525">
    <property type="term" value="F:GTP binding"/>
    <property type="evidence" value="ECO:0007669"/>
    <property type="project" value="UniProtKB-KW"/>
</dbReference>
<dbReference type="InterPro" id="IPR001806">
    <property type="entry name" value="Small_GTPase"/>
</dbReference>
<dbReference type="SMART" id="SM00176">
    <property type="entry name" value="RAN"/>
    <property type="match status" value="1"/>
</dbReference>
<dbReference type="GO" id="GO:0005737">
    <property type="term" value="C:cytoplasm"/>
    <property type="evidence" value="ECO:0007669"/>
    <property type="project" value="UniProtKB-SubCell"/>
</dbReference>
<dbReference type="FunFam" id="3.40.50.300:FF:001348">
    <property type="entry name" value="Ras and EF-hand domain-containing protein"/>
    <property type="match status" value="1"/>
</dbReference>
<dbReference type="InterPro" id="IPR050227">
    <property type="entry name" value="Rab"/>
</dbReference>
<dbReference type="InterPro" id="IPR027417">
    <property type="entry name" value="P-loop_NTPase"/>
</dbReference>
<dbReference type="PROSITE" id="PS51421">
    <property type="entry name" value="RAS"/>
    <property type="match status" value="1"/>
</dbReference>
<feature type="region of interest" description="Disordered" evidence="6">
    <location>
        <begin position="99"/>
        <end position="128"/>
    </location>
</feature>
<evidence type="ECO:0000313" key="8">
    <source>
        <dbReference type="Proteomes" id="UP001519460"/>
    </source>
</evidence>
<reference evidence="7 8" key="1">
    <citation type="journal article" date="2023" name="Sci. Data">
        <title>Genome assembly of the Korean intertidal mud-creeper Batillaria attramentaria.</title>
        <authorList>
            <person name="Patra A.K."/>
            <person name="Ho P.T."/>
            <person name="Jun S."/>
            <person name="Lee S.J."/>
            <person name="Kim Y."/>
            <person name="Won Y.J."/>
        </authorList>
    </citation>
    <scope>NUCLEOTIDE SEQUENCE [LARGE SCALE GENOMIC DNA]</scope>
    <source>
        <strain evidence="7">Wonlab-2016</strain>
    </source>
</reference>
<name>A0ABD0LC39_9CAEN</name>